<dbReference type="InterPro" id="IPR027417">
    <property type="entry name" value="P-loop_NTPase"/>
</dbReference>
<dbReference type="Proteomes" id="UP000654947">
    <property type="component" value="Unassembled WGS sequence"/>
</dbReference>
<dbReference type="RefSeq" id="WP_193518238.1">
    <property type="nucleotide sequence ID" value="NZ_BMXL01000018.1"/>
</dbReference>
<dbReference type="EMBL" id="BMXL01000018">
    <property type="protein sequence ID" value="GHD30355.1"/>
    <property type="molecule type" value="Genomic_DNA"/>
</dbReference>
<feature type="region of interest" description="Disordered" evidence="1">
    <location>
        <begin position="1"/>
        <end position="24"/>
    </location>
</feature>
<dbReference type="AlphaFoldDB" id="A0A919CJM6"/>
<dbReference type="GO" id="GO:0005524">
    <property type="term" value="F:ATP binding"/>
    <property type="evidence" value="ECO:0007669"/>
    <property type="project" value="InterPro"/>
</dbReference>
<dbReference type="GO" id="GO:0004672">
    <property type="term" value="F:protein kinase activity"/>
    <property type="evidence" value="ECO:0007669"/>
    <property type="project" value="TreeGrafter"/>
</dbReference>
<name>A0A919CJM6_9ACTN</name>
<sequence>MSDVSPPTDGPSSYGSPAPPPHERPCTLAELRATGHVRRPVAAEVRENLVRHMAEGTPRFPGVHGFDDTVLPALERALLAGHDVVLLGERGQGKSRLLRSLTGLLDEWTPVVRGCPVNDHPYAPVCPACLRRTGSEGEDLPVDWLHRSRRFSEKLATPDTGVGELVGDVDPVRLAEGRSLGDPETLHHGLVPRANRGVFCLNELPDLAPRVQVALFDVLEERGVQVRGYDLRLPLDLLLVASANPEDYTSRGRIVTPLKDRFGSQVRTHYPVDDADEIALIRQEADLSDGTVVPAHLLEAVARFTRLVRRHKKVDPRSGVSVRFSVAAAETASASALRRAAVSGEEAPVARVADLPSVVEPVLGKVEFELGAEEEGTELLHALLRRAVSEVYRARLGHLDLSPLTERFAGGATVESGDLVGASALLEEVGAVPGLAAMIEAAAPEAEDGPPGPGLAAAVVELALEGLYLERRLSKDTRPEGGTYRF</sequence>
<comment type="caution">
    <text evidence="3">The sequence shown here is derived from an EMBL/GenBank/DDBJ whole genome shotgun (WGS) entry which is preliminary data.</text>
</comment>
<dbReference type="PANTHER" id="PTHR30267">
    <property type="entry name" value="PROTEIN KINASE PRKA"/>
    <property type="match status" value="1"/>
</dbReference>
<dbReference type="GO" id="GO:0006355">
    <property type="term" value="P:regulation of DNA-templated transcription"/>
    <property type="evidence" value="ECO:0007669"/>
    <property type="project" value="InterPro"/>
</dbReference>
<evidence type="ECO:0000313" key="4">
    <source>
        <dbReference type="Proteomes" id="UP000654947"/>
    </source>
</evidence>
<evidence type="ECO:0000313" key="3">
    <source>
        <dbReference type="EMBL" id="GHD30355.1"/>
    </source>
</evidence>
<dbReference type="InterPro" id="IPR002078">
    <property type="entry name" value="Sigma_54_int"/>
</dbReference>
<protein>
    <submittedName>
        <fullName evidence="3">Magnesium chelatase</fullName>
    </submittedName>
</protein>
<accession>A0A919CJM6</accession>
<proteinExistence type="predicted"/>
<keyword evidence="4" id="KW-1185">Reference proteome</keyword>
<dbReference type="FunFam" id="3.40.50.300:FF:000841">
    <property type="entry name" value="Magnesium protoporphyrin chelatase"/>
    <property type="match status" value="1"/>
</dbReference>
<dbReference type="Pfam" id="PF00158">
    <property type="entry name" value="Sigma54_activat"/>
    <property type="match status" value="1"/>
</dbReference>
<evidence type="ECO:0000256" key="1">
    <source>
        <dbReference type="SAM" id="MobiDB-lite"/>
    </source>
</evidence>
<reference evidence="3 4" key="1">
    <citation type="journal article" date="2014" name="Int. J. Syst. Evol. Microbiol.">
        <title>Complete genome sequence of Corynebacterium casei LMG S-19264T (=DSM 44701T), isolated from a smear-ripened cheese.</title>
        <authorList>
            <consortium name="US DOE Joint Genome Institute (JGI-PGF)"/>
            <person name="Walter F."/>
            <person name="Albersmeier A."/>
            <person name="Kalinowski J."/>
            <person name="Ruckert C."/>
        </authorList>
    </citation>
    <scope>NUCLEOTIDE SEQUENCE [LARGE SCALE GENOMIC DNA]</scope>
    <source>
        <strain evidence="3 4">KCTC 19473</strain>
    </source>
</reference>
<gene>
    <name evidence="3" type="ORF">GCM10007147_32060</name>
</gene>
<feature type="domain" description="Sigma-54 factor interaction" evidence="2">
    <location>
        <begin position="186"/>
        <end position="245"/>
    </location>
</feature>
<dbReference type="PANTHER" id="PTHR30267:SF2">
    <property type="entry name" value="PROTEIN PRKA"/>
    <property type="match status" value="1"/>
</dbReference>
<organism evidence="3 4">
    <name type="scientific">Nocardiopsis kunsanensis</name>
    <dbReference type="NCBI Taxonomy" id="141693"/>
    <lineage>
        <taxon>Bacteria</taxon>
        <taxon>Bacillati</taxon>
        <taxon>Actinomycetota</taxon>
        <taxon>Actinomycetes</taxon>
        <taxon>Streptosporangiales</taxon>
        <taxon>Nocardiopsidaceae</taxon>
        <taxon>Nocardiopsis</taxon>
    </lineage>
</organism>
<dbReference type="Gene3D" id="3.40.50.300">
    <property type="entry name" value="P-loop containing nucleotide triphosphate hydrolases"/>
    <property type="match status" value="1"/>
</dbReference>
<evidence type="ECO:0000259" key="2">
    <source>
        <dbReference type="Pfam" id="PF00158"/>
    </source>
</evidence>
<dbReference type="SUPFAM" id="SSF52540">
    <property type="entry name" value="P-loop containing nucleoside triphosphate hydrolases"/>
    <property type="match status" value="1"/>
</dbReference>